<dbReference type="Pfam" id="PF25107">
    <property type="entry name" value="VWA7_N"/>
    <property type="match status" value="1"/>
</dbReference>
<dbReference type="PANTHER" id="PTHR14905">
    <property type="entry name" value="NG37"/>
    <property type="match status" value="1"/>
</dbReference>
<dbReference type="InterPro" id="IPR052577">
    <property type="entry name" value="VWA7"/>
</dbReference>
<proteinExistence type="predicted"/>
<feature type="domain" description="VWA7 N-terminal" evidence="1">
    <location>
        <begin position="48"/>
        <end position="140"/>
    </location>
</feature>
<sequence length="142" mass="16195">LARFFLGTHHGNQVNAEIFNSTHTIDELYQLVHPDWSNDQVKLYLHPLKSIIDHIQVRDALVDLNPSTKDLPSAHFDAESFIGSNRRIMDLGKKVIEDATNPNKDLDSARGKIGDLLHTLQDFYSHSNWIEMGKTEINHRIG</sequence>
<feature type="non-terminal residue" evidence="2">
    <location>
        <position position="142"/>
    </location>
</feature>
<gene>
    <name evidence="2" type="ORF">GIL414_LOCUS87011</name>
</gene>
<reference evidence="2" key="1">
    <citation type="submission" date="2021-02" db="EMBL/GenBank/DDBJ databases">
        <authorList>
            <person name="Nowell W R."/>
        </authorList>
    </citation>
    <scope>NUCLEOTIDE SEQUENCE</scope>
</reference>
<dbReference type="AlphaFoldDB" id="A0A8S3K8R8"/>
<comment type="caution">
    <text evidence="2">The sequence shown here is derived from an EMBL/GenBank/DDBJ whole genome shotgun (WGS) entry which is preliminary data.</text>
</comment>
<organism evidence="2 3">
    <name type="scientific">Rotaria magnacalcarata</name>
    <dbReference type="NCBI Taxonomy" id="392030"/>
    <lineage>
        <taxon>Eukaryota</taxon>
        <taxon>Metazoa</taxon>
        <taxon>Spiralia</taxon>
        <taxon>Gnathifera</taxon>
        <taxon>Rotifera</taxon>
        <taxon>Eurotatoria</taxon>
        <taxon>Bdelloidea</taxon>
        <taxon>Philodinida</taxon>
        <taxon>Philodinidae</taxon>
        <taxon>Rotaria</taxon>
    </lineage>
</organism>
<accession>A0A8S3K8R8</accession>
<protein>
    <recommendedName>
        <fullName evidence="1">VWA7 N-terminal domain-containing protein</fullName>
    </recommendedName>
</protein>
<evidence type="ECO:0000259" key="1">
    <source>
        <dbReference type="Pfam" id="PF25107"/>
    </source>
</evidence>
<evidence type="ECO:0000313" key="3">
    <source>
        <dbReference type="Proteomes" id="UP000681720"/>
    </source>
</evidence>
<dbReference type="EMBL" id="CAJOBJ010377783">
    <property type="protein sequence ID" value="CAF5226240.1"/>
    <property type="molecule type" value="Genomic_DNA"/>
</dbReference>
<evidence type="ECO:0000313" key="2">
    <source>
        <dbReference type="EMBL" id="CAF5226240.1"/>
    </source>
</evidence>
<dbReference type="Proteomes" id="UP000681720">
    <property type="component" value="Unassembled WGS sequence"/>
</dbReference>
<dbReference type="InterPro" id="IPR056862">
    <property type="entry name" value="VWA7_N"/>
</dbReference>
<dbReference type="PANTHER" id="PTHR14905:SF7">
    <property type="entry name" value="VON WILLEBRAND FACTOR A DOMAIN-CONTAINING PROTEIN 7"/>
    <property type="match status" value="1"/>
</dbReference>
<feature type="non-terminal residue" evidence="2">
    <location>
        <position position="1"/>
    </location>
</feature>
<name>A0A8S3K8R8_9BILA</name>